<organism evidence="4 5">
    <name type="scientific">Roseovarius gahaiensis</name>
    <dbReference type="NCBI Taxonomy" id="2716691"/>
    <lineage>
        <taxon>Bacteria</taxon>
        <taxon>Pseudomonadati</taxon>
        <taxon>Pseudomonadota</taxon>
        <taxon>Alphaproteobacteria</taxon>
        <taxon>Rhodobacterales</taxon>
        <taxon>Roseobacteraceae</taxon>
        <taxon>Roseovarius</taxon>
    </lineage>
</organism>
<dbReference type="SUPFAM" id="SSF55729">
    <property type="entry name" value="Acyl-CoA N-acyltransferases (Nat)"/>
    <property type="match status" value="1"/>
</dbReference>
<proteinExistence type="predicted"/>
<dbReference type="AlphaFoldDB" id="A0A967BBQ1"/>
<keyword evidence="1" id="KW-0808">Transferase</keyword>
<dbReference type="PROSITE" id="PS51186">
    <property type="entry name" value="GNAT"/>
    <property type="match status" value="1"/>
</dbReference>
<dbReference type="InterPro" id="IPR016181">
    <property type="entry name" value="Acyl_CoA_acyltransferase"/>
</dbReference>
<dbReference type="PANTHER" id="PTHR43420:SF44">
    <property type="entry name" value="ACETYLTRANSFERASE YPEA"/>
    <property type="match status" value="1"/>
</dbReference>
<dbReference type="Pfam" id="PF00583">
    <property type="entry name" value="Acetyltransf_1"/>
    <property type="match status" value="1"/>
</dbReference>
<protein>
    <submittedName>
        <fullName evidence="4">GNAT family N-acetyltransferase</fullName>
    </submittedName>
</protein>
<dbReference type="InterPro" id="IPR050680">
    <property type="entry name" value="YpeA/RimI_acetyltransf"/>
</dbReference>
<dbReference type="EMBL" id="JAAORB010000004">
    <property type="protein sequence ID" value="NHQ73615.1"/>
    <property type="molecule type" value="Genomic_DNA"/>
</dbReference>
<evidence type="ECO:0000259" key="3">
    <source>
        <dbReference type="PROSITE" id="PS51186"/>
    </source>
</evidence>
<dbReference type="RefSeq" id="WP_167193617.1">
    <property type="nucleotide sequence ID" value="NZ_JAAORB010000004.1"/>
</dbReference>
<dbReference type="Gene3D" id="3.40.630.30">
    <property type="match status" value="1"/>
</dbReference>
<evidence type="ECO:0000256" key="2">
    <source>
        <dbReference type="ARBA" id="ARBA00023315"/>
    </source>
</evidence>
<dbReference type="CDD" id="cd04301">
    <property type="entry name" value="NAT_SF"/>
    <property type="match status" value="1"/>
</dbReference>
<evidence type="ECO:0000313" key="5">
    <source>
        <dbReference type="Proteomes" id="UP000639775"/>
    </source>
</evidence>
<dbReference type="InterPro" id="IPR000182">
    <property type="entry name" value="GNAT_dom"/>
</dbReference>
<gene>
    <name evidence="4" type="ORF">HAT86_03920</name>
</gene>
<feature type="domain" description="N-acetyltransferase" evidence="3">
    <location>
        <begin position="1"/>
        <end position="138"/>
    </location>
</feature>
<accession>A0A967BBQ1</accession>
<dbReference type="PANTHER" id="PTHR43420">
    <property type="entry name" value="ACETYLTRANSFERASE"/>
    <property type="match status" value="1"/>
</dbReference>
<keyword evidence="5" id="KW-1185">Reference proteome</keyword>
<keyword evidence="2" id="KW-0012">Acyltransferase</keyword>
<evidence type="ECO:0000313" key="4">
    <source>
        <dbReference type="EMBL" id="NHQ73615.1"/>
    </source>
</evidence>
<name>A0A967BBQ1_9RHOB</name>
<evidence type="ECO:0000256" key="1">
    <source>
        <dbReference type="ARBA" id="ARBA00022679"/>
    </source>
</evidence>
<comment type="caution">
    <text evidence="4">The sequence shown here is derived from an EMBL/GenBank/DDBJ whole genome shotgun (WGS) entry which is preliminary data.</text>
</comment>
<sequence>MTPEDMAALHARAFAGQGRAWSATEFSDLLASPLVFAVGDTRGFALARVIADEAELLTIATDPQARRQGVARACLAAFERTAAKRGARSAFLEVADDNSAAKALYSAVGYSQAALRKGYYPRPNRPAVDALVLRRDLAATPVGCGKSEI</sequence>
<dbReference type="Proteomes" id="UP000639775">
    <property type="component" value="Unassembled WGS sequence"/>
</dbReference>
<dbReference type="GO" id="GO:0016747">
    <property type="term" value="F:acyltransferase activity, transferring groups other than amino-acyl groups"/>
    <property type="evidence" value="ECO:0007669"/>
    <property type="project" value="InterPro"/>
</dbReference>
<reference evidence="4" key="1">
    <citation type="submission" date="2020-03" db="EMBL/GenBank/DDBJ databases">
        <title>Roseovarius gahaiensis sp. nov., isolated from Gahai Saline Lake, China.</title>
        <authorList>
            <person name="Sun X."/>
        </authorList>
    </citation>
    <scope>NUCLEOTIDE SEQUENCE</scope>
    <source>
        <strain evidence="4">GH877</strain>
    </source>
</reference>